<dbReference type="AlphaFoldDB" id="A0A1I3I9V6"/>
<dbReference type="PRINTS" id="PR00111">
    <property type="entry name" value="ABHYDROLASE"/>
</dbReference>
<evidence type="ECO:0000313" key="2">
    <source>
        <dbReference type="EMBL" id="SFI44768.1"/>
    </source>
</evidence>
<dbReference type="PANTHER" id="PTHR43329">
    <property type="entry name" value="EPOXIDE HYDROLASE"/>
    <property type="match status" value="1"/>
</dbReference>
<gene>
    <name evidence="2" type="ORF">SAMN03080618_00471</name>
</gene>
<dbReference type="InterPro" id="IPR029058">
    <property type="entry name" value="AB_hydrolase_fold"/>
</dbReference>
<protein>
    <submittedName>
        <fullName evidence="2">Haloacetate dehalogenase</fullName>
    </submittedName>
</protein>
<dbReference type="Gene3D" id="3.40.50.1820">
    <property type="entry name" value="alpha/beta hydrolase"/>
    <property type="match status" value="1"/>
</dbReference>
<dbReference type="InterPro" id="IPR000073">
    <property type="entry name" value="AB_hydrolase_1"/>
</dbReference>
<evidence type="ECO:0000313" key="3">
    <source>
        <dbReference type="Proteomes" id="UP000242763"/>
    </source>
</evidence>
<evidence type="ECO:0000259" key="1">
    <source>
        <dbReference type="Pfam" id="PF00561"/>
    </source>
</evidence>
<feature type="domain" description="AB hydrolase-1" evidence="1">
    <location>
        <begin position="41"/>
        <end position="161"/>
    </location>
</feature>
<dbReference type="SUPFAM" id="SSF53474">
    <property type="entry name" value="alpha/beta-Hydrolases"/>
    <property type="match status" value="1"/>
</dbReference>
<dbReference type="Proteomes" id="UP000242763">
    <property type="component" value="Unassembled WGS sequence"/>
</dbReference>
<dbReference type="STRING" id="1121003.SAMN03080618_00471"/>
<accession>A0A1I3I9V6</accession>
<name>A0A1I3I9V6_9HYPH</name>
<reference evidence="3" key="1">
    <citation type="submission" date="2016-10" db="EMBL/GenBank/DDBJ databases">
        <authorList>
            <person name="Varghese N."/>
            <person name="Submissions S."/>
        </authorList>
    </citation>
    <scope>NUCLEOTIDE SEQUENCE [LARGE SCALE GENOMIC DNA]</scope>
    <source>
        <strain evidence="3">DSM 21857</strain>
    </source>
</reference>
<sequence>MKQLETDSMNAAETLFPNFRSVEVETSGARLSAVVGGAGAPVLLLHGYPQTKAAWHRVAGPLAEKFTVIAPDLPGYGDSRVIDPPQDWGSKRWMGAQLHELMMSLGYQNYAVVGHDRGGRVGYRMALDLPDSVRAFASLAVVPTSEMWRGADKNFGMGAFHWYMLAQPHDLPERLLSADPDYFLDLTLEKMSGGLERLHPVALAEYRRAFREPSVRHAMCEDYRSGAGSDERLDLDDRSSGRMLAQPVLVLWEEGRTFGGGRIPIDIWRQWAADVSGRGLAGGHLLAENAAADVLADLIPFLERN</sequence>
<keyword evidence="3" id="KW-1185">Reference proteome</keyword>
<dbReference type="Pfam" id="PF00561">
    <property type="entry name" value="Abhydrolase_1"/>
    <property type="match status" value="1"/>
</dbReference>
<dbReference type="EMBL" id="FORF01000002">
    <property type="protein sequence ID" value="SFI44768.1"/>
    <property type="molecule type" value="Genomic_DNA"/>
</dbReference>
<organism evidence="2 3">
    <name type="scientific">Aquamicrobium aerolatum DSM 21857</name>
    <dbReference type="NCBI Taxonomy" id="1121003"/>
    <lineage>
        <taxon>Bacteria</taxon>
        <taxon>Pseudomonadati</taxon>
        <taxon>Pseudomonadota</taxon>
        <taxon>Alphaproteobacteria</taxon>
        <taxon>Hyphomicrobiales</taxon>
        <taxon>Phyllobacteriaceae</taxon>
        <taxon>Aerobium</taxon>
    </lineage>
</organism>
<proteinExistence type="predicted"/>